<dbReference type="Proteomes" id="UP001217089">
    <property type="component" value="Unassembled WGS sequence"/>
</dbReference>
<keyword evidence="5 9" id="KW-0479">Metal-binding</keyword>
<keyword evidence="7 9" id="KW-0862">Zinc</keyword>
<evidence type="ECO:0000256" key="9">
    <source>
        <dbReference type="RuleBase" id="RU367105"/>
    </source>
</evidence>
<evidence type="ECO:0000256" key="7">
    <source>
        <dbReference type="ARBA" id="ARBA00022833"/>
    </source>
</evidence>
<evidence type="ECO:0000256" key="2">
    <source>
        <dbReference type="ARBA" id="ARBA00004906"/>
    </source>
</evidence>
<feature type="region of interest" description="Disordered" evidence="10">
    <location>
        <begin position="52"/>
        <end position="82"/>
    </location>
</feature>
<evidence type="ECO:0000256" key="10">
    <source>
        <dbReference type="SAM" id="MobiDB-lite"/>
    </source>
</evidence>
<feature type="compositionally biased region" description="Low complexity" evidence="10">
    <location>
        <begin position="56"/>
        <end position="80"/>
    </location>
</feature>
<organism evidence="13 14">
    <name type="scientific">Tegillarca granosa</name>
    <name type="common">Malaysian cockle</name>
    <name type="synonym">Anadara granosa</name>
    <dbReference type="NCBI Taxonomy" id="220873"/>
    <lineage>
        <taxon>Eukaryota</taxon>
        <taxon>Metazoa</taxon>
        <taxon>Spiralia</taxon>
        <taxon>Lophotrochozoa</taxon>
        <taxon>Mollusca</taxon>
        <taxon>Bivalvia</taxon>
        <taxon>Autobranchia</taxon>
        <taxon>Pteriomorphia</taxon>
        <taxon>Arcoida</taxon>
        <taxon>Arcoidea</taxon>
        <taxon>Arcidae</taxon>
        <taxon>Tegillarca</taxon>
    </lineage>
</organism>
<dbReference type="InterPro" id="IPR001841">
    <property type="entry name" value="Znf_RING"/>
</dbReference>
<dbReference type="Gene3D" id="3.30.40.10">
    <property type="entry name" value="Zinc/RING finger domain, C3HC4 (zinc finger)"/>
    <property type="match status" value="1"/>
</dbReference>
<comment type="subcellular location">
    <subcellularLocation>
        <location evidence="9">Cytoplasm</location>
    </subcellularLocation>
</comment>
<evidence type="ECO:0000256" key="4">
    <source>
        <dbReference type="ARBA" id="ARBA00022679"/>
    </source>
</evidence>
<gene>
    <name evidence="13" type="ORF">KUTeg_008973</name>
</gene>
<dbReference type="Gene3D" id="3.40.220.10">
    <property type="entry name" value="Leucine Aminopeptidase, subunit E, domain 1"/>
    <property type="match status" value="1"/>
</dbReference>
<dbReference type="InterPro" id="IPR039399">
    <property type="entry name" value="Deltex_C_sf"/>
</dbReference>
<comment type="similarity">
    <text evidence="3 9">Belongs to the Deltex family.</text>
</comment>
<evidence type="ECO:0000256" key="5">
    <source>
        <dbReference type="ARBA" id="ARBA00022723"/>
    </source>
</evidence>
<evidence type="ECO:0000259" key="12">
    <source>
        <dbReference type="PROSITE" id="PS51154"/>
    </source>
</evidence>
<evidence type="ECO:0000256" key="6">
    <source>
        <dbReference type="ARBA" id="ARBA00022771"/>
    </source>
</evidence>
<dbReference type="PROSITE" id="PS50089">
    <property type="entry name" value="ZF_RING_2"/>
    <property type="match status" value="1"/>
</dbReference>
<dbReference type="Pfam" id="PF01661">
    <property type="entry name" value="Macro"/>
    <property type="match status" value="1"/>
</dbReference>
<keyword evidence="6 8" id="KW-0863">Zinc-finger</keyword>
<dbReference type="PROSITE" id="PS51154">
    <property type="entry name" value="MACRO"/>
    <property type="match status" value="1"/>
</dbReference>
<name>A0ABQ9F7X7_TEGGR</name>
<keyword evidence="14" id="KW-1185">Reference proteome</keyword>
<evidence type="ECO:0000256" key="1">
    <source>
        <dbReference type="ARBA" id="ARBA00000900"/>
    </source>
</evidence>
<dbReference type="InterPro" id="IPR013083">
    <property type="entry name" value="Znf_RING/FYVE/PHD"/>
</dbReference>
<comment type="pathway">
    <text evidence="2 9">Protein modification; protein ubiquitination.</text>
</comment>
<dbReference type="InterPro" id="IPR002589">
    <property type="entry name" value="Macro_dom"/>
</dbReference>
<comment type="caution">
    <text evidence="13">The sequence shown here is derived from an EMBL/GenBank/DDBJ whole genome shotgun (WGS) entry which is preliminary data.</text>
</comment>
<dbReference type="InterPro" id="IPR039396">
    <property type="entry name" value="Deltex_C"/>
</dbReference>
<comment type="catalytic activity">
    <reaction evidence="1 9">
        <text>S-ubiquitinyl-[E2 ubiquitin-conjugating enzyme]-L-cysteine + [acceptor protein]-L-lysine = [E2 ubiquitin-conjugating enzyme]-L-cysteine + N(6)-ubiquitinyl-[acceptor protein]-L-lysine.</text>
        <dbReference type="EC" id="2.3.2.27"/>
    </reaction>
</comment>
<feature type="domain" description="Macro" evidence="12">
    <location>
        <begin position="91"/>
        <end position="284"/>
    </location>
</feature>
<dbReference type="EC" id="2.3.2.27" evidence="9"/>
<keyword evidence="4 9" id="KW-0808">Transferase</keyword>
<accession>A0ABQ9F7X7</accession>
<dbReference type="InterPro" id="IPR043472">
    <property type="entry name" value="Macro_dom-like"/>
</dbReference>
<dbReference type="SUPFAM" id="SSF52949">
    <property type="entry name" value="Macro domain-like"/>
    <property type="match status" value="1"/>
</dbReference>
<dbReference type="SUPFAM" id="SSF57850">
    <property type="entry name" value="RING/U-box"/>
    <property type="match status" value="1"/>
</dbReference>
<evidence type="ECO:0000313" key="13">
    <source>
        <dbReference type="EMBL" id="KAJ8313476.1"/>
    </source>
</evidence>
<dbReference type="InterPro" id="IPR039398">
    <property type="entry name" value="Deltex_fam"/>
</dbReference>
<reference evidence="13 14" key="1">
    <citation type="submission" date="2022-12" db="EMBL/GenBank/DDBJ databases">
        <title>Chromosome-level genome of Tegillarca granosa.</title>
        <authorList>
            <person name="Kim J."/>
        </authorList>
    </citation>
    <scope>NUCLEOTIDE SEQUENCE [LARGE SCALE GENOMIC DNA]</scope>
    <source>
        <strain evidence="13">Teg-2019</strain>
        <tissue evidence="13">Adductor muscle</tissue>
    </source>
</reference>
<evidence type="ECO:0000256" key="3">
    <source>
        <dbReference type="ARBA" id="ARBA00009413"/>
    </source>
</evidence>
<evidence type="ECO:0000313" key="14">
    <source>
        <dbReference type="Proteomes" id="UP001217089"/>
    </source>
</evidence>
<dbReference type="PANTHER" id="PTHR12622">
    <property type="entry name" value="DELTEX-RELATED"/>
    <property type="match status" value="1"/>
</dbReference>
<dbReference type="SMART" id="SM00184">
    <property type="entry name" value="RING"/>
    <property type="match status" value="1"/>
</dbReference>
<evidence type="ECO:0000256" key="8">
    <source>
        <dbReference type="PROSITE-ProRule" id="PRU00175"/>
    </source>
</evidence>
<dbReference type="InterPro" id="IPR017907">
    <property type="entry name" value="Znf_RING_CS"/>
</dbReference>
<evidence type="ECO:0000259" key="11">
    <source>
        <dbReference type="PROSITE" id="PS50089"/>
    </source>
</evidence>
<dbReference type="Pfam" id="PF18102">
    <property type="entry name" value="DTC"/>
    <property type="match status" value="1"/>
</dbReference>
<keyword evidence="9" id="KW-0963">Cytoplasm</keyword>
<protein>
    <recommendedName>
        <fullName evidence="9">E3 ubiquitin-protein ligase</fullName>
        <ecNumber evidence="9">2.3.2.27</ecNumber>
    </recommendedName>
</protein>
<dbReference type="EMBL" id="JARBDR010000346">
    <property type="protein sequence ID" value="KAJ8313476.1"/>
    <property type="molecule type" value="Genomic_DNA"/>
</dbReference>
<feature type="domain" description="RING-type" evidence="11">
    <location>
        <begin position="314"/>
        <end position="351"/>
    </location>
</feature>
<dbReference type="Gene3D" id="3.30.390.130">
    <property type="match status" value="1"/>
</dbReference>
<dbReference type="CDD" id="cd09633">
    <property type="entry name" value="Deltex_C"/>
    <property type="match status" value="1"/>
</dbReference>
<dbReference type="PROSITE" id="PS00518">
    <property type="entry name" value="ZF_RING_1"/>
    <property type="match status" value="1"/>
</dbReference>
<dbReference type="Pfam" id="PF13923">
    <property type="entry name" value="zf-C3HC4_2"/>
    <property type="match status" value="1"/>
</dbReference>
<sequence length="492" mass="55325">MAKVHNQQRTWSSKPTTLKEIHFIDMNIEMCKQIADVFSKCGDFKEAGLSVGSKPSNISTSSRHSFSHSSYSRSLSNSSFDRNDDEAYSSSVEMLFRLCSWITIHLLQSSITDIKKVSAVVSPENLGFKHQGRISKAILDKADEDFRDKVEVMKDRPTSITSVFSVDCSKEMPWKCVLYSIAPRLDSKYKQNIQQFETDLKDTVVNILSEAAIKGLESLAIPLLGTAVSGMKTPMDSCCHAMLDGIWSIINRGTRKKNWKLDLWIVTTDQDAIHTFEKMLNTKTGSKLTNTNPDFGSSKVENQKTDDNTLDEDCCICMDKITDPKWLPCKHVFCTDCIDQQFKFKPACPQCGAVHGIVTGDQPPGSMSRIKQNFSLPGYPECKTIAITYTFSSGYQTEEHPNPGKFYSGIERTGYLPDNEKAKLLRVAFDRRLVFTIGRSRTTGQEGVITWNDIHHKTRTHGGQQSFGYPDDTYLDRVLDELAAKGKPYMSI</sequence>
<proteinExistence type="inferred from homology"/>